<dbReference type="eggNOG" id="COG0823">
    <property type="taxonomic scope" value="Bacteria"/>
</dbReference>
<dbReference type="EMBL" id="AEWX01000016">
    <property type="protein sequence ID" value="EGC20352.1"/>
    <property type="molecule type" value="Genomic_DNA"/>
</dbReference>
<evidence type="ECO:0000259" key="3">
    <source>
        <dbReference type="Pfam" id="PF00326"/>
    </source>
</evidence>
<keyword evidence="1" id="KW-0325">Glycoprotein</keyword>
<dbReference type="SUPFAM" id="SSF53474">
    <property type="entry name" value="alpha/beta-Hydrolases"/>
    <property type="match status" value="1"/>
</dbReference>
<dbReference type="HOGENOM" id="CLU_006105_2_0_10"/>
<feature type="chain" id="PRO_5003250389" evidence="2">
    <location>
        <begin position="26"/>
        <end position="735"/>
    </location>
</feature>
<dbReference type="InterPro" id="IPR002469">
    <property type="entry name" value="Peptidase_S9B_N"/>
</dbReference>
<dbReference type="Pfam" id="PF00930">
    <property type="entry name" value="DPPIV_N"/>
    <property type="match status" value="1"/>
</dbReference>
<accession>F0F671</accession>
<dbReference type="InterPro" id="IPR029058">
    <property type="entry name" value="AB_hydrolase_fold"/>
</dbReference>
<sequence>MLKLEFMKRTILMCAAMLTALQLMAGEPISLKDITSGVFWAKRISGVNPLKGTSEYAQVSADGRQVVKFSFRTGKPTGVIFDLSDVKDGPLKFFDDYQISADGCRLLLQTNTNRIYRRSFTADFYLYEVKTKQLKKLSKDGAEQIPVFSPDGRQIAYVHKNNIYITDGENVRQVTADGAFNKVINGLPDWVNEEEFGFNNALAWSADSKTLSWIRYDESKVKTYSLQFFKGSHPAFNKYETYPGEYSYKYPKAGEDNSQVSAWAYSLSDGSVRKYDLPLAADGYIPRIKTTADADRIILYTMNRHQDELNLYAANPKTGACRLLIRERVPKYVKEEAMEGIRIMKDYILLPSDRDGYMHLYLYSKEGKLLRQIDKGDYDVTEIYGYDDKTGSTYFQAAARKPMQREVYVADKSGRLTCLSAHAGWNAAAFSGDYRYFLNTWSDRYHPYVYAIYDNKGKEVREVLNNDELQTKLAKYGNGGVEFFTFTTSEGVKLNGWMVKPAGFDAKKKYPVIMHQYSGPGSQQVVDSWGVGSMGNGGMFDYYLAQKGYIVVTVDGRGTGARGAEFEKCTYLKLGDLESKDQVEAALWLGRQPYVDAARIGIWGWSFGGFNTLMSMSEGRDVFKAGVAIAPPTDWRFYDSVYTERYMRTPQENASGYAVNPINRAGKLHGRLLICHGMADDNVHPQNSFEYSEALVQADKDFKENYYTNRNHSIYGGNTRNHLLRQVAEWFMEKL</sequence>
<reference evidence="5 6" key="1">
    <citation type="submission" date="2011-01" db="EMBL/GenBank/DDBJ databases">
        <authorList>
            <person name="Muzny D."/>
            <person name="Qin X."/>
            <person name="Deng J."/>
            <person name="Jiang H."/>
            <person name="Liu Y."/>
            <person name="Qu J."/>
            <person name="Song X.-Z."/>
            <person name="Zhang L."/>
            <person name="Thornton R."/>
            <person name="Coyle M."/>
            <person name="Francisco L."/>
            <person name="Jackson L."/>
            <person name="Javaid M."/>
            <person name="Korchina V."/>
            <person name="Kovar C."/>
            <person name="Mata R."/>
            <person name="Mathew T."/>
            <person name="Ngo R."/>
            <person name="Nguyen L."/>
            <person name="Nguyen N."/>
            <person name="Okwuonu G."/>
            <person name="Ongeri F."/>
            <person name="Pham C."/>
            <person name="Simmons D."/>
            <person name="Wilczek-Boney K."/>
            <person name="Hale W."/>
            <person name="Jakkamsetti A."/>
            <person name="Pham P."/>
            <person name="Ruth R."/>
            <person name="San Lucas F."/>
            <person name="Warren J."/>
            <person name="Zhang J."/>
            <person name="Zhao Z."/>
            <person name="Zhou C."/>
            <person name="Zhu D."/>
            <person name="Lee S."/>
            <person name="Bess C."/>
            <person name="Blankenburg K."/>
            <person name="Forbes L."/>
            <person name="Fu Q."/>
            <person name="Gubbala S."/>
            <person name="Hirani K."/>
            <person name="Jayaseelan J.C."/>
            <person name="Lara F."/>
            <person name="Munidasa M."/>
            <person name="Palculict T."/>
            <person name="Patil S."/>
            <person name="Pu L.-L."/>
            <person name="Saada N."/>
            <person name="Tang L."/>
            <person name="Weissenberger G."/>
            <person name="Zhu Y."/>
            <person name="Hemphill L."/>
            <person name="Shang Y."/>
            <person name="Youmans B."/>
            <person name="Ayvaz T."/>
            <person name="Ross M."/>
            <person name="Santibanez J."/>
            <person name="Aqrawi P."/>
            <person name="Gross S."/>
            <person name="Joshi V."/>
            <person name="Fowler G."/>
            <person name="Nazareth L."/>
            <person name="Reid J."/>
            <person name="Worley K."/>
            <person name="Petrosino J."/>
            <person name="Highlander S."/>
            <person name="Gibbs R."/>
        </authorList>
    </citation>
    <scope>NUCLEOTIDE SEQUENCE [LARGE SCALE GENOMIC DNA]</scope>
    <source>
        <strain evidence="5 6">DSM 16608</strain>
    </source>
</reference>
<organism evidence="5 6">
    <name type="scientific">Prevotella multiformis DSM 16608</name>
    <dbReference type="NCBI Taxonomy" id="888743"/>
    <lineage>
        <taxon>Bacteria</taxon>
        <taxon>Pseudomonadati</taxon>
        <taxon>Bacteroidota</taxon>
        <taxon>Bacteroidia</taxon>
        <taxon>Bacteroidales</taxon>
        <taxon>Prevotellaceae</taxon>
        <taxon>Prevotella</taxon>
    </lineage>
</organism>
<dbReference type="GO" id="GO:0008239">
    <property type="term" value="F:dipeptidyl-peptidase activity"/>
    <property type="evidence" value="ECO:0007669"/>
    <property type="project" value="TreeGrafter"/>
</dbReference>
<evidence type="ECO:0000313" key="5">
    <source>
        <dbReference type="EMBL" id="EGC20352.1"/>
    </source>
</evidence>
<feature type="domain" description="Dipeptidylpeptidase IV N-terminal" evidence="4">
    <location>
        <begin position="100"/>
        <end position="447"/>
    </location>
</feature>
<keyword evidence="2" id="KW-0732">Signal</keyword>
<dbReference type="SUPFAM" id="SSF82171">
    <property type="entry name" value="DPP6 N-terminal domain-like"/>
    <property type="match status" value="1"/>
</dbReference>
<dbReference type="eggNOG" id="COG1506">
    <property type="taxonomic scope" value="Bacteria"/>
</dbReference>
<keyword evidence="6" id="KW-1185">Reference proteome</keyword>
<evidence type="ECO:0000313" key="6">
    <source>
        <dbReference type="Proteomes" id="UP000005697"/>
    </source>
</evidence>
<evidence type="ECO:0000256" key="2">
    <source>
        <dbReference type="SAM" id="SignalP"/>
    </source>
</evidence>
<gene>
    <name evidence="5" type="primary">dpp</name>
    <name evidence="5" type="ORF">HMPREF9141_1088</name>
</gene>
<dbReference type="GO" id="GO:0008236">
    <property type="term" value="F:serine-type peptidase activity"/>
    <property type="evidence" value="ECO:0007669"/>
    <property type="project" value="InterPro"/>
</dbReference>
<name>F0F671_9BACT</name>
<dbReference type="AlphaFoldDB" id="F0F671"/>
<dbReference type="MEROPS" id="S09.013"/>
<dbReference type="Pfam" id="PF00326">
    <property type="entry name" value="Peptidase_S9"/>
    <property type="match status" value="1"/>
</dbReference>
<dbReference type="PANTHER" id="PTHR11731:SF193">
    <property type="entry name" value="DIPEPTIDYL PEPTIDASE 9"/>
    <property type="match status" value="1"/>
</dbReference>
<evidence type="ECO:0000259" key="4">
    <source>
        <dbReference type="Pfam" id="PF00930"/>
    </source>
</evidence>
<dbReference type="GO" id="GO:0006508">
    <property type="term" value="P:proteolysis"/>
    <property type="evidence" value="ECO:0007669"/>
    <property type="project" value="InterPro"/>
</dbReference>
<dbReference type="Proteomes" id="UP000005697">
    <property type="component" value="Unassembled WGS sequence"/>
</dbReference>
<dbReference type="ESTHER" id="premb-d9rrq4">
    <property type="family name" value="DPP4N_Peptidase_S9"/>
</dbReference>
<dbReference type="Gene3D" id="3.40.50.1820">
    <property type="entry name" value="alpha/beta hydrolase"/>
    <property type="match status" value="1"/>
</dbReference>
<dbReference type="InterPro" id="IPR050278">
    <property type="entry name" value="Serine_Prot_S9B/DPPIV"/>
</dbReference>
<dbReference type="Gene3D" id="2.140.10.30">
    <property type="entry name" value="Dipeptidylpeptidase IV, N-terminal domain"/>
    <property type="match status" value="1"/>
</dbReference>
<dbReference type="STRING" id="888743.HMPREF9141_1088"/>
<protein>
    <submittedName>
        <fullName evidence="5">Peptidase, S9A/B/C family, catalytic domain protein</fullName>
        <ecNumber evidence="5">3.4.-.-</ecNumber>
    </submittedName>
</protein>
<comment type="caution">
    <text evidence="5">The sequence shown here is derived from an EMBL/GenBank/DDBJ whole genome shotgun (WGS) entry which is preliminary data.</text>
</comment>
<dbReference type="FunFam" id="3.40.50.1820:FF:000003">
    <property type="entry name" value="Dipeptidyl peptidase 4"/>
    <property type="match status" value="1"/>
</dbReference>
<dbReference type="EC" id="3.4.-.-" evidence="5"/>
<dbReference type="InterPro" id="IPR001375">
    <property type="entry name" value="Peptidase_S9_cat"/>
</dbReference>
<keyword evidence="5" id="KW-0378">Hydrolase</keyword>
<dbReference type="PANTHER" id="PTHR11731">
    <property type="entry name" value="PROTEASE FAMILY S9B,C DIPEPTIDYL-PEPTIDASE IV-RELATED"/>
    <property type="match status" value="1"/>
</dbReference>
<evidence type="ECO:0000256" key="1">
    <source>
        <dbReference type="ARBA" id="ARBA00023180"/>
    </source>
</evidence>
<proteinExistence type="predicted"/>
<feature type="signal peptide" evidence="2">
    <location>
        <begin position="1"/>
        <end position="25"/>
    </location>
</feature>
<feature type="domain" description="Peptidase S9 prolyl oligopeptidase catalytic" evidence="3">
    <location>
        <begin position="542"/>
        <end position="735"/>
    </location>
</feature>